<dbReference type="Pfam" id="PF01855">
    <property type="entry name" value="POR_N"/>
    <property type="match status" value="1"/>
</dbReference>
<dbReference type="GO" id="GO:0019752">
    <property type="term" value="P:carboxylic acid metabolic process"/>
    <property type="evidence" value="ECO:0007669"/>
    <property type="project" value="UniProtKB-ARBA"/>
</dbReference>
<dbReference type="PANTHER" id="PTHR32154">
    <property type="entry name" value="PYRUVATE-FLAVODOXIN OXIDOREDUCTASE-RELATED"/>
    <property type="match status" value="1"/>
</dbReference>
<dbReference type="FunFam" id="3.40.50.970:FF:000012">
    <property type="entry name" value="Pyruvate:ferredoxin (Flavodoxin) oxidoreductase"/>
    <property type="match status" value="1"/>
</dbReference>
<dbReference type="EMBL" id="NXID01000027">
    <property type="protein sequence ID" value="RXK15541.1"/>
    <property type="molecule type" value="Genomic_DNA"/>
</dbReference>
<dbReference type="InterPro" id="IPR002880">
    <property type="entry name" value="Pyrv_Fd/Flavodoxin_OxRdtase_N"/>
</dbReference>
<dbReference type="Proteomes" id="UP000290092">
    <property type="component" value="Unassembled WGS sequence"/>
</dbReference>
<feature type="domain" description="Pyruvate:ferredoxin oxidoreductase core" evidence="3">
    <location>
        <begin position="269"/>
        <end position="371"/>
    </location>
</feature>
<evidence type="ECO:0000259" key="2">
    <source>
        <dbReference type="Pfam" id="PF01855"/>
    </source>
</evidence>
<organism evidence="4 5">
    <name type="scientific">Malaciobacter mytili LMG 24559</name>
    <dbReference type="NCBI Taxonomy" id="1032238"/>
    <lineage>
        <taxon>Bacteria</taxon>
        <taxon>Pseudomonadati</taxon>
        <taxon>Campylobacterota</taxon>
        <taxon>Epsilonproteobacteria</taxon>
        <taxon>Campylobacterales</taxon>
        <taxon>Arcobacteraceae</taxon>
        <taxon>Malaciobacter</taxon>
    </lineage>
</organism>
<dbReference type="GO" id="GO:0006979">
    <property type="term" value="P:response to oxidative stress"/>
    <property type="evidence" value="ECO:0007669"/>
    <property type="project" value="TreeGrafter"/>
</dbReference>
<name>A0AAX2AJB9_9BACT</name>
<evidence type="ECO:0000259" key="3">
    <source>
        <dbReference type="Pfam" id="PF17147"/>
    </source>
</evidence>
<dbReference type="Gene3D" id="3.40.50.970">
    <property type="match status" value="1"/>
</dbReference>
<dbReference type="Pfam" id="PF17147">
    <property type="entry name" value="PFOR_II"/>
    <property type="match status" value="1"/>
</dbReference>
<dbReference type="InterPro" id="IPR029061">
    <property type="entry name" value="THDP-binding"/>
</dbReference>
<dbReference type="InterPro" id="IPR033412">
    <property type="entry name" value="PFOR_II"/>
</dbReference>
<dbReference type="RefSeq" id="WP_114840698.1">
    <property type="nucleotide sequence ID" value="NZ_CP031219.1"/>
</dbReference>
<dbReference type="KEGG" id="amyt:AMYT_0185"/>
<feature type="domain" description="Pyruvate flavodoxin/ferredoxin oxidoreductase pyrimidine binding" evidence="2">
    <location>
        <begin position="23"/>
        <end position="247"/>
    </location>
</feature>
<proteinExistence type="predicted"/>
<dbReference type="SUPFAM" id="SSF52518">
    <property type="entry name" value="Thiamin diphosphate-binding fold (THDP-binding)"/>
    <property type="match status" value="1"/>
</dbReference>
<evidence type="ECO:0000313" key="5">
    <source>
        <dbReference type="Proteomes" id="UP000290092"/>
    </source>
</evidence>
<dbReference type="InterPro" id="IPR050722">
    <property type="entry name" value="Pyruvate:ferred/Flavod_OxRd"/>
</dbReference>
<gene>
    <name evidence="4" type="ORF">CP985_08390</name>
</gene>
<sequence length="408" mass="44322">MNSKQMELNTVEVWDGNMANAQALRQAAVDVVAAYPITPSTATVENYASMHANGYVDGEVIMVESEHAAMSGCVGAGAAGGRVATATSSQGLALMIEVLYQASGMRIPVVLCLVNRALAAPLNVNGDHSDLYLTRDSGWVSLDSFSPQEAYDMTLMSFKISEHEKVRLPVISNQDGFMTSHTAQNVRPLSDEVAYNFIGDYKPLNAMLDFSKPVTHGVQTEHDWHFEHKAKQHAALMASKEVVKEVFEEFEKVSGRKYNIVESYGMEDAEVAIVCLGTTYESAILAVDKLKEEGIKAGVVAPRLFRPFPLVEIAQTLQNAKAVACMDRSAPGGTVGALYNEVAGALFNTSARPVLRNLIYGLGGRDMTINELCDIYRDLNKDAKAGKLTGKIQKLTGVRGPELSFYEL</sequence>
<dbReference type="InterPro" id="IPR009014">
    <property type="entry name" value="Transketo_C/PFOR_II"/>
</dbReference>
<keyword evidence="5" id="KW-1185">Reference proteome</keyword>
<dbReference type="GO" id="GO:0016903">
    <property type="term" value="F:oxidoreductase activity, acting on the aldehyde or oxo group of donors"/>
    <property type="evidence" value="ECO:0007669"/>
    <property type="project" value="UniProtKB-ARBA"/>
</dbReference>
<reference evidence="4 5" key="1">
    <citation type="submission" date="2017-09" db="EMBL/GenBank/DDBJ databases">
        <title>Genomics of the genus Arcobacter.</title>
        <authorList>
            <person name="Perez-Cataluna A."/>
            <person name="Figueras M.J."/>
            <person name="Salas-Masso N."/>
        </authorList>
    </citation>
    <scope>NUCLEOTIDE SEQUENCE [LARGE SCALE GENOMIC DNA]</scope>
    <source>
        <strain evidence="4 5">CECT 7386</strain>
    </source>
</reference>
<comment type="caution">
    <text evidence="4">The sequence shown here is derived from an EMBL/GenBank/DDBJ whole genome shotgun (WGS) entry which is preliminary data.</text>
</comment>
<protein>
    <submittedName>
        <fullName evidence="4">2-ketoisovalerate ferredoxin oxidoreductase</fullName>
    </submittedName>
</protein>
<dbReference type="AlphaFoldDB" id="A0AAX2AJB9"/>
<dbReference type="CDD" id="cd07034">
    <property type="entry name" value="TPP_PYR_PFOR_IOR-alpha_like"/>
    <property type="match status" value="1"/>
</dbReference>
<accession>A0AAX2AJB9</accession>
<dbReference type="PANTHER" id="PTHR32154:SF0">
    <property type="entry name" value="PYRUVATE-FLAVODOXIN OXIDOREDUCTASE-RELATED"/>
    <property type="match status" value="1"/>
</dbReference>
<dbReference type="SUPFAM" id="SSF52922">
    <property type="entry name" value="TK C-terminal domain-like"/>
    <property type="match status" value="1"/>
</dbReference>
<evidence type="ECO:0000256" key="1">
    <source>
        <dbReference type="ARBA" id="ARBA00023002"/>
    </source>
</evidence>
<keyword evidence="1" id="KW-0560">Oxidoreductase</keyword>
<evidence type="ECO:0000313" key="4">
    <source>
        <dbReference type="EMBL" id="RXK15541.1"/>
    </source>
</evidence>
<dbReference type="Gene3D" id="3.40.50.920">
    <property type="match status" value="1"/>
</dbReference>
<dbReference type="FunFam" id="3.40.50.920:FF:000010">
    <property type="entry name" value="Pyruvate ferredoxin oxidoreductase, alpha subunit"/>
    <property type="match status" value="1"/>
</dbReference>
<dbReference type="NCBIfam" id="NF007201">
    <property type="entry name" value="PRK09622.1"/>
    <property type="match status" value="1"/>
</dbReference>